<protein>
    <submittedName>
        <fullName evidence="1">Uncharacterized protein</fullName>
    </submittedName>
</protein>
<dbReference type="AlphaFoldDB" id="A0A6M3L710"/>
<name>A0A6M3L710_9ZZZZ</name>
<proteinExistence type="predicted"/>
<accession>A0A6M3L710</accession>
<gene>
    <name evidence="1" type="ORF">MM415B02581_0002</name>
</gene>
<evidence type="ECO:0000313" key="1">
    <source>
        <dbReference type="EMBL" id="QJA89244.1"/>
    </source>
</evidence>
<sequence length="55" mass="6186">MRFEATCAVAKETERGYRIVKEKSTQKIDQIVSLAMAALGEIKEGAESLFSKCYR</sequence>
<organism evidence="1">
    <name type="scientific">viral metagenome</name>
    <dbReference type="NCBI Taxonomy" id="1070528"/>
    <lineage>
        <taxon>unclassified sequences</taxon>
        <taxon>metagenomes</taxon>
        <taxon>organismal metagenomes</taxon>
    </lineage>
</organism>
<dbReference type="EMBL" id="MT142833">
    <property type="protein sequence ID" value="QJA89244.1"/>
    <property type="molecule type" value="Genomic_DNA"/>
</dbReference>
<reference evidence="1" key="1">
    <citation type="submission" date="2020-03" db="EMBL/GenBank/DDBJ databases">
        <title>The deep terrestrial virosphere.</title>
        <authorList>
            <person name="Holmfeldt K."/>
            <person name="Nilsson E."/>
            <person name="Simone D."/>
            <person name="Lopez-Fernandez M."/>
            <person name="Wu X."/>
            <person name="de Brujin I."/>
            <person name="Lundin D."/>
            <person name="Andersson A."/>
            <person name="Bertilsson S."/>
            <person name="Dopson M."/>
        </authorList>
    </citation>
    <scope>NUCLEOTIDE SEQUENCE</scope>
    <source>
        <strain evidence="1">MM415B02581</strain>
    </source>
</reference>